<keyword evidence="1" id="KW-0238">DNA-binding</keyword>
<proteinExistence type="predicted"/>
<dbReference type="AlphaFoldDB" id="I4CRL0"/>
<dbReference type="GO" id="GO:0006310">
    <property type="term" value="P:DNA recombination"/>
    <property type="evidence" value="ECO:0007669"/>
    <property type="project" value="UniProtKB-KW"/>
</dbReference>
<feature type="domain" description="Excisionase-like" evidence="3">
    <location>
        <begin position="4"/>
        <end position="75"/>
    </location>
</feature>
<evidence type="ECO:0000259" key="3">
    <source>
        <dbReference type="Pfam" id="PF07825"/>
    </source>
</evidence>
<evidence type="ECO:0000256" key="2">
    <source>
        <dbReference type="ARBA" id="ARBA00023172"/>
    </source>
</evidence>
<dbReference type="InterPro" id="IPR012884">
    <property type="entry name" value="Excisionase-like"/>
</dbReference>
<sequence length="89" mass="10302">MALLTLEEWAKQTYETPPTLNTLRRWAREGFIYPPPEKHGRSYFVSPSAMYVDPRTRFRTDGSLTLVERLAIAHASEKQAPSKRRPGRN</sequence>
<evidence type="ECO:0000313" key="5">
    <source>
        <dbReference type="Proteomes" id="UP000006063"/>
    </source>
</evidence>
<dbReference type="InterPro" id="IPR038137">
    <property type="entry name" value="Excisionase-like_sf"/>
</dbReference>
<evidence type="ECO:0000313" key="4">
    <source>
        <dbReference type="EMBL" id="AFM32717.1"/>
    </source>
</evidence>
<evidence type="ECO:0000256" key="1">
    <source>
        <dbReference type="ARBA" id="ARBA00023125"/>
    </source>
</evidence>
<dbReference type="Pfam" id="PF07825">
    <property type="entry name" value="Exc"/>
    <property type="match status" value="1"/>
</dbReference>
<name>I4CRL0_STUST</name>
<organism evidence="4 5">
    <name type="scientific">Stutzerimonas stutzeri CCUG 29243</name>
    <dbReference type="NCBI Taxonomy" id="1196835"/>
    <lineage>
        <taxon>Bacteria</taxon>
        <taxon>Pseudomonadati</taxon>
        <taxon>Pseudomonadota</taxon>
        <taxon>Gammaproteobacteria</taxon>
        <taxon>Pseudomonadales</taxon>
        <taxon>Pseudomonadaceae</taxon>
        <taxon>Stutzerimonas</taxon>
    </lineage>
</organism>
<dbReference type="GO" id="GO:0003677">
    <property type="term" value="F:DNA binding"/>
    <property type="evidence" value="ECO:0007669"/>
    <property type="project" value="UniProtKB-KW"/>
</dbReference>
<dbReference type="eggNOG" id="ENOG5033IPN">
    <property type="taxonomic scope" value="Bacteria"/>
</dbReference>
<reference evidence="4 5" key="1">
    <citation type="journal article" date="2012" name="J. Bacteriol.">
        <title>Complete Genome Sequence of the Naphthalene-Degrading Bacterium Pseudomonas stutzeri AN10 (CCUG 29243).</title>
        <authorList>
            <person name="Brunet-Galmes I."/>
            <person name="Busquets A."/>
            <person name="Pena A."/>
            <person name="Gomila M."/>
            <person name="Nogales B."/>
            <person name="Garcia-Valdes E."/>
            <person name="Lalucat J."/>
            <person name="Bennasar A."/>
            <person name="Bosch R."/>
        </authorList>
    </citation>
    <scope>NUCLEOTIDE SEQUENCE [LARGE SCALE GENOMIC DNA]</scope>
    <source>
        <strain evidence="4 5">CCUG 29243</strain>
    </source>
</reference>
<dbReference type="RefSeq" id="WP_014819751.1">
    <property type="nucleotide sequence ID" value="NC_018028.1"/>
</dbReference>
<protein>
    <submittedName>
        <fullName evidence="4">Excisionase</fullName>
    </submittedName>
</protein>
<dbReference type="KEGG" id="psc:A458_07355"/>
<dbReference type="HOGENOM" id="CLU_167463_0_1_6"/>
<dbReference type="EMBL" id="CP003677">
    <property type="protein sequence ID" value="AFM32717.1"/>
    <property type="molecule type" value="Genomic_DNA"/>
</dbReference>
<dbReference type="Gene3D" id="1.10.1660.20">
    <property type="match status" value="1"/>
</dbReference>
<dbReference type="InterPro" id="IPR009061">
    <property type="entry name" value="DNA-bd_dom_put_sf"/>
</dbReference>
<dbReference type="SUPFAM" id="SSF46955">
    <property type="entry name" value="Putative DNA-binding domain"/>
    <property type="match status" value="1"/>
</dbReference>
<keyword evidence="2" id="KW-0233">DNA recombination</keyword>
<accession>I4CRL0</accession>
<dbReference type="Proteomes" id="UP000006063">
    <property type="component" value="Chromosome"/>
</dbReference>
<gene>
    <name evidence="4" type="ORF">A458_07355</name>
</gene>